<proteinExistence type="inferred from homology"/>
<dbReference type="InterPro" id="IPR018389">
    <property type="entry name" value="DctP_fam"/>
</dbReference>
<dbReference type="PANTHER" id="PTHR33376:SF7">
    <property type="entry name" value="C4-DICARBOXYLATE-BINDING PROTEIN DCTB"/>
    <property type="match status" value="1"/>
</dbReference>
<dbReference type="Proteomes" id="UP000243606">
    <property type="component" value="Unassembled WGS sequence"/>
</dbReference>
<feature type="chain" id="PRO_5017237377" evidence="4">
    <location>
        <begin position="26"/>
        <end position="333"/>
    </location>
</feature>
<dbReference type="GO" id="GO:0055085">
    <property type="term" value="P:transmembrane transport"/>
    <property type="evidence" value="ECO:0007669"/>
    <property type="project" value="InterPro"/>
</dbReference>
<protein>
    <submittedName>
        <fullName evidence="5">TRAP-type C4-dicarboxylate transport system, substrate-binding protein</fullName>
    </submittedName>
</protein>
<evidence type="ECO:0000256" key="2">
    <source>
        <dbReference type="ARBA" id="ARBA00022448"/>
    </source>
</evidence>
<keyword evidence="2" id="KW-0813">Transport</keyword>
<accession>A0A1I3JKL3</accession>
<dbReference type="EMBL" id="FOQL01000003">
    <property type="protein sequence ID" value="SFI60415.1"/>
    <property type="molecule type" value="Genomic_DNA"/>
</dbReference>
<dbReference type="CDD" id="cd13673">
    <property type="entry name" value="PBP2_TRAP_SBP_like_2"/>
    <property type="match status" value="1"/>
</dbReference>
<dbReference type="Gene3D" id="3.40.190.170">
    <property type="entry name" value="Bacterial extracellular solute-binding protein, family 7"/>
    <property type="match status" value="1"/>
</dbReference>
<dbReference type="AlphaFoldDB" id="A0A1I3JKL3"/>
<evidence type="ECO:0000256" key="3">
    <source>
        <dbReference type="ARBA" id="ARBA00022729"/>
    </source>
</evidence>
<evidence type="ECO:0000313" key="6">
    <source>
        <dbReference type="Proteomes" id="UP000243606"/>
    </source>
</evidence>
<dbReference type="OrthoDB" id="9771186at2"/>
<evidence type="ECO:0000256" key="1">
    <source>
        <dbReference type="ARBA" id="ARBA00009023"/>
    </source>
</evidence>
<gene>
    <name evidence="5" type="ORF">SAMN05216206_2522</name>
</gene>
<dbReference type="Pfam" id="PF03480">
    <property type="entry name" value="DctP"/>
    <property type="match status" value="1"/>
</dbReference>
<organism evidence="5 6">
    <name type="scientific">Pseudomonas guineae</name>
    <dbReference type="NCBI Taxonomy" id="425504"/>
    <lineage>
        <taxon>Bacteria</taxon>
        <taxon>Pseudomonadati</taxon>
        <taxon>Pseudomonadota</taxon>
        <taxon>Gammaproteobacteria</taxon>
        <taxon>Pseudomonadales</taxon>
        <taxon>Pseudomonadaceae</taxon>
        <taxon>Pseudomonas</taxon>
    </lineage>
</organism>
<dbReference type="InterPro" id="IPR038404">
    <property type="entry name" value="TRAP_DctP_sf"/>
</dbReference>
<sequence length="333" mass="36669">MNLVLVKKTALALALTLATTGLIQAETLKLSHVRPQGTVIDNEVKWFAENVQKATDDKIKVKIYAANALGDYTVVQERVGLGAIDMAVQPPASGADKRFQIIYMPYMVKNWQEAQEVFGSGTPLRDTVAELYKEQGIKVMGAWPVYFGGIALNREVQGAGDPNAVKGIKLRVPPIKTFQLLANQVGYIASPLPFSEAFTAVQTGVVDGVMGSGAEGYYSSFRDVTKYYVPSNTHFEVWYLLLNQERYDDLDPVQQAALDKVALEFENRRWLTAQADQAANEQLLAKAGATIVDVSEAELEATAKKVRTNVWPEIIDDIGKEWAEKVLKAALKD</sequence>
<reference evidence="6" key="1">
    <citation type="submission" date="2016-10" db="EMBL/GenBank/DDBJ databases">
        <authorList>
            <person name="Varghese N."/>
            <person name="Submissions S."/>
        </authorList>
    </citation>
    <scope>NUCLEOTIDE SEQUENCE [LARGE SCALE GENOMIC DNA]</scope>
    <source>
        <strain evidence="6">LMG 24016</strain>
    </source>
</reference>
<name>A0A1I3JKL3_9PSED</name>
<dbReference type="RefSeq" id="WP_090242430.1">
    <property type="nucleotide sequence ID" value="NZ_FOQL01000003.1"/>
</dbReference>
<keyword evidence="3 4" id="KW-0732">Signal</keyword>
<comment type="similarity">
    <text evidence="1">Belongs to the bacterial solute-binding protein 7 family.</text>
</comment>
<keyword evidence="6" id="KW-1185">Reference proteome</keyword>
<dbReference type="STRING" id="425504.SAMN05216206_2522"/>
<dbReference type="PANTHER" id="PTHR33376">
    <property type="match status" value="1"/>
</dbReference>
<feature type="signal peptide" evidence="4">
    <location>
        <begin position="1"/>
        <end position="25"/>
    </location>
</feature>
<dbReference type="NCBIfam" id="NF037995">
    <property type="entry name" value="TRAP_S1"/>
    <property type="match status" value="1"/>
</dbReference>
<evidence type="ECO:0000256" key="4">
    <source>
        <dbReference type="SAM" id="SignalP"/>
    </source>
</evidence>
<evidence type="ECO:0000313" key="5">
    <source>
        <dbReference type="EMBL" id="SFI60415.1"/>
    </source>
</evidence>